<evidence type="ECO:0000313" key="1">
    <source>
        <dbReference type="EMBL" id="QPJ84619.1"/>
    </source>
</evidence>
<organism evidence="1 2">
    <name type="scientific">Candidatus Sarcina troglodytae</name>
    <dbReference type="NCBI Taxonomy" id="2726954"/>
    <lineage>
        <taxon>Bacteria</taxon>
        <taxon>Bacillati</taxon>
        <taxon>Bacillota</taxon>
        <taxon>Clostridia</taxon>
        <taxon>Eubacteriales</taxon>
        <taxon>Clostridiaceae</taxon>
        <taxon>Sarcina</taxon>
    </lineage>
</organism>
<sequence length="413" mass="44235">MSENLSVKEKALKLHRDNQGKLEVISKVPVNTKEDLSLAYTPGVAEPCLKIKENYDDIYEYTSKGNIVAVVTNGTAVLGLGDIGAGAGLPVMEGKAVLFKTFAGVDAFPICLNSKNVDEIINTVKLMEPSFGGINLEDIKAPECFEIERRLKEEMNIPVFHDDQHGTAIVVLAAIINSLKVTKRNIADAKFVINGAGSAGISIAKLLMRAGAKHVTMVDRMGIIEESQEWMNDAQKEIAKVTNREHLTGTLADAVKGADAFIGVSAPGVLTKEMVSTMAKDSIVFAMANPVPEIFPDEAKAGGALVAGTGRSDYPNQVNNLLAFPGIFRGALDVRATDINEEMKIAAAYGIAELIPESELTPDYVIPAATDRRISPIVASFVAKAAIDTGVARRSDMTPEMVAEHTRELLGTK</sequence>
<dbReference type="Proteomes" id="UP000594603">
    <property type="component" value="Chromosome"/>
</dbReference>
<protein>
    <submittedName>
        <fullName evidence="1">NAD-dependent malic enzyme</fullName>
    </submittedName>
</protein>
<reference evidence="1" key="1">
    <citation type="submission" date="2020-04" db="EMBL/GenBank/DDBJ databases">
        <title>A novel bacterium ('Candidatus Sarcina troglodytae' sp. nov.) linked to a protracted, uniformly lethal epizootic among sanctuary western chimpanzees (Pan troglodytes verus) in Sierra Leone.</title>
        <authorList>
            <person name="Owens L.A."/>
            <person name="Colitti B."/>
            <person name="Hirji I."/>
            <person name="Pizaro A."/>
            <person name="Jaffe J.E."/>
            <person name="Moittie S."/>
            <person name="Bishop-Lilly K.A."/>
            <person name="Estrella L.A."/>
            <person name="Voegtly L.J."/>
            <person name="Kuhn J.H."/>
            <person name="Suen G."/>
            <person name="Deblois C.L."/>
            <person name="Dunn C."/>
            <person name="Juan-Salles C."/>
            <person name="Goldberg T.L."/>
        </authorList>
    </citation>
    <scope>NUCLEOTIDE SEQUENCE</scope>
    <source>
        <strain evidence="1">JB2</strain>
    </source>
</reference>
<gene>
    <name evidence="1" type="ORF">HH195_01270</name>
</gene>
<accession>A0ACD1BAW8</accession>
<name>A0ACD1BAW8_9CLOT</name>
<keyword evidence="2" id="KW-1185">Reference proteome</keyword>
<evidence type="ECO:0000313" key="2">
    <source>
        <dbReference type="Proteomes" id="UP000594603"/>
    </source>
</evidence>
<proteinExistence type="predicted"/>
<dbReference type="EMBL" id="CP051754">
    <property type="protein sequence ID" value="QPJ84619.1"/>
    <property type="molecule type" value="Genomic_DNA"/>
</dbReference>